<evidence type="ECO:0000256" key="7">
    <source>
        <dbReference type="RuleBase" id="RU361168"/>
    </source>
</evidence>
<dbReference type="InterPro" id="IPR002241">
    <property type="entry name" value="Glyco_hydro_27"/>
</dbReference>
<evidence type="ECO:0000259" key="8">
    <source>
        <dbReference type="Pfam" id="PF17801"/>
    </source>
</evidence>
<dbReference type="PANTHER" id="PTHR11452:SF33">
    <property type="entry name" value="ALPHA-GALACTOSIDASE 2"/>
    <property type="match status" value="1"/>
</dbReference>
<name>A0ABR3XDI0_9PEZI</name>
<keyword evidence="7" id="KW-1015">Disulfide bond</keyword>
<evidence type="ECO:0000256" key="5">
    <source>
        <dbReference type="ARBA" id="ARBA00022801"/>
    </source>
</evidence>
<comment type="caution">
    <text evidence="9">The sequence shown here is derived from an EMBL/GenBank/DDBJ whole genome shotgun (WGS) entry which is preliminary data.</text>
</comment>
<keyword evidence="5 7" id="KW-0378">Hydrolase</keyword>
<evidence type="ECO:0000256" key="3">
    <source>
        <dbReference type="ARBA" id="ARBA00012755"/>
    </source>
</evidence>
<dbReference type="InterPro" id="IPR013780">
    <property type="entry name" value="Glyco_hydro_b"/>
</dbReference>
<dbReference type="Pfam" id="PF17801">
    <property type="entry name" value="Melibiase_C"/>
    <property type="match status" value="1"/>
</dbReference>
<comment type="similarity">
    <text evidence="2 7">Belongs to the glycosyl hydrolase 27 family.</text>
</comment>
<dbReference type="PRINTS" id="PR00740">
    <property type="entry name" value="GLHYDRLASE27"/>
</dbReference>
<dbReference type="CDD" id="cd14792">
    <property type="entry name" value="GH27"/>
    <property type="match status" value="1"/>
</dbReference>
<dbReference type="SUPFAM" id="SSF51011">
    <property type="entry name" value="Glycosyl hydrolase domain"/>
    <property type="match status" value="1"/>
</dbReference>
<dbReference type="EC" id="3.2.1.22" evidence="3 7"/>
<dbReference type="Proteomes" id="UP001586593">
    <property type="component" value="Unassembled WGS sequence"/>
</dbReference>
<dbReference type="Pfam" id="PF16499">
    <property type="entry name" value="Melibiase_2"/>
    <property type="match status" value="2"/>
</dbReference>
<comment type="catalytic activity">
    <reaction evidence="1 7">
        <text>Hydrolysis of terminal, non-reducing alpha-D-galactose residues in alpha-D-galactosides, including galactose oligosaccharides, galactomannans and galactolipids.</text>
        <dbReference type="EC" id="3.2.1.22"/>
    </reaction>
</comment>
<reference evidence="9 10" key="1">
    <citation type="journal article" date="2024" name="Commun. Biol.">
        <title>Comparative genomic analysis of thermophilic fungi reveals convergent evolutionary adaptations and gene losses.</title>
        <authorList>
            <person name="Steindorff A.S."/>
            <person name="Aguilar-Pontes M.V."/>
            <person name="Robinson A.J."/>
            <person name="Andreopoulos B."/>
            <person name="LaButti K."/>
            <person name="Kuo A."/>
            <person name="Mondo S."/>
            <person name="Riley R."/>
            <person name="Otillar R."/>
            <person name="Haridas S."/>
            <person name="Lipzen A."/>
            <person name="Grimwood J."/>
            <person name="Schmutz J."/>
            <person name="Clum A."/>
            <person name="Reid I.D."/>
            <person name="Moisan M.C."/>
            <person name="Butler G."/>
            <person name="Nguyen T.T.M."/>
            <person name="Dewar K."/>
            <person name="Conant G."/>
            <person name="Drula E."/>
            <person name="Henrissat B."/>
            <person name="Hansel C."/>
            <person name="Singer S."/>
            <person name="Hutchinson M.I."/>
            <person name="de Vries R.P."/>
            <person name="Natvig D.O."/>
            <person name="Powell A.J."/>
            <person name="Tsang A."/>
            <person name="Grigoriev I.V."/>
        </authorList>
    </citation>
    <scope>NUCLEOTIDE SEQUENCE [LARGE SCALE GENOMIC DNA]</scope>
    <source>
        <strain evidence="9 10">ATCC 24622</strain>
    </source>
</reference>
<evidence type="ECO:0000256" key="2">
    <source>
        <dbReference type="ARBA" id="ARBA00009743"/>
    </source>
</evidence>
<gene>
    <name evidence="9" type="ORF">VTK73DRAFT_580</name>
</gene>
<keyword evidence="6 7" id="KW-0326">Glycosidase</keyword>
<dbReference type="EMBL" id="JAZHXJ010000111">
    <property type="protein sequence ID" value="KAL1874026.1"/>
    <property type="molecule type" value="Genomic_DNA"/>
</dbReference>
<dbReference type="PANTHER" id="PTHR11452">
    <property type="entry name" value="ALPHA-GALACTOSIDASE/ALPHA-N-ACETYLGALACTOSAMINIDASE"/>
    <property type="match status" value="1"/>
</dbReference>
<organism evidence="9 10">
    <name type="scientific">Phialemonium thermophilum</name>
    <dbReference type="NCBI Taxonomy" id="223376"/>
    <lineage>
        <taxon>Eukaryota</taxon>
        <taxon>Fungi</taxon>
        <taxon>Dikarya</taxon>
        <taxon>Ascomycota</taxon>
        <taxon>Pezizomycotina</taxon>
        <taxon>Sordariomycetes</taxon>
        <taxon>Sordariomycetidae</taxon>
        <taxon>Cephalothecales</taxon>
        <taxon>Cephalothecaceae</taxon>
        <taxon>Phialemonium</taxon>
    </lineage>
</organism>
<keyword evidence="10" id="KW-1185">Reference proteome</keyword>
<proteinExistence type="inferred from homology"/>
<accession>A0ABR3XDI0</accession>
<dbReference type="InterPro" id="IPR017853">
    <property type="entry name" value="GH"/>
</dbReference>
<feature type="domain" description="Alpha galactosidase C-terminal" evidence="8">
    <location>
        <begin position="380"/>
        <end position="467"/>
    </location>
</feature>
<dbReference type="InterPro" id="IPR041233">
    <property type="entry name" value="Melibiase_C"/>
</dbReference>
<keyword evidence="4" id="KW-0732">Signal</keyword>
<evidence type="ECO:0000313" key="9">
    <source>
        <dbReference type="EMBL" id="KAL1874026.1"/>
    </source>
</evidence>
<dbReference type="Gene3D" id="3.20.20.70">
    <property type="entry name" value="Aldolase class I"/>
    <property type="match status" value="1"/>
</dbReference>
<dbReference type="Gene3D" id="2.60.40.1180">
    <property type="entry name" value="Golgi alpha-mannosidase II"/>
    <property type="match status" value="1"/>
</dbReference>
<evidence type="ECO:0000256" key="1">
    <source>
        <dbReference type="ARBA" id="ARBA00001255"/>
    </source>
</evidence>
<sequence length="470" mass="51005">MRASFAALAGGAFGAHATGLNVLYTATTPNGFHNSPRGWNSFGIQANPLTTPSWGGFNQGNVTRQCDVLAKPSFQAAGYKYCSLDSGWSLNNGDDHGRLLYDPSLFDLPSFANYLHSRGLLLGVYVLPGAFCDDGNKTILGTDIKLSSTYNGNEDGFLRCDFDFTKPGVQEWHNSVVDLFASWGVDLIKLDFVTPGSPDNGGHLVPDNSGAVIAYHKAIAQSGRKMRLDISWKLERNDTYYDIWRANADSMRTDQDINNSGQPTFVDWATVQRAIDNYRQYIVLQVPKRQPLTIYPDMDNLFVGNPASVSGVSDAMRRTIMSHWTAAAANLISGADMTSLDELGEKLMTDRDIVSTATFSARFPMQPRNPGSGGTEARQLQAWIGGPDPQTKEAVVLLANYGPDRGQGGFGTSLEGVQEVSISLSDLGLDSRKKYRAFDVWGKKTSNICGGAVTAGLDEGESLLLRLTPA</sequence>
<dbReference type="SUPFAM" id="SSF51445">
    <property type="entry name" value="(Trans)glycosidases"/>
    <property type="match status" value="1"/>
</dbReference>
<evidence type="ECO:0000313" key="10">
    <source>
        <dbReference type="Proteomes" id="UP001586593"/>
    </source>
</evidence>
<protein>
    <recommendedName>
        <fullName evidence="3 7">Alpha-galactosidase</fullName>
        <ecNumber evidence="3 7">3.2.1.22</ecNumber>
    </recommendedName>
    <alternativeName>
        <fullName evidence="7">Melibiase</fullName>
    </alternativeName>
</protein>
<dbReference type="InterPro" id="IPR013785">
    <property type="entry name" value="Aldolase_TIM"/>
</dbReference>
<evidence type="ECO:0000256" key="4">
    <source>
        <dbReference type="ARBA" id="ARBA00022729"/>
    </source>
</evidence>
<evidence type="ECO:0000256" key="6">
    <source>
        <dbReference type="ARBA" id="ARBA00023295"/>
    </source>
</evidence>